<feature type="compositionally biased region" description="Acidic residues" evidence="1">
    <location>
        <begin position="198"/>
        <end position="213"/>
    </location>
</feature>
<dbReference type="AlphaFoldDB" id="A0A165JYF6"/>
<dbReference type="Proteomes" id="UP000077266">
    <property type="component" value="Unassembled WGS sequence"/>
</dbReference>
<organism evidence="2 3">
    <name type="scientific">Exidia glandulosa HHB12029</name>
    <dbReference type="NCBI Taxonomy" id="1314781"/>
    <lineage>
        <taxon>Eukaryota</taxon>
        <taxon>Fungi</taxon>
        <taxon>Dikarya</taxon>
        <taxon>Basidiomycota</taxon>
        <taxon>Agaricomycotina</taxon>
        <taxon>Agaricomycetes</taxon>
        <taxon>Auriculariales</taxon>
        <taxon>Exidiaceae</taxon>
        <taxon>Exidia</taxon>
    </lineage>
</organism>
<dbReference type="InParanoid" id="A0A165JYF6"/>
<keyword evidence="3" id="KW-1185">Reference proteome</keyword>
<dbReference type="EMBL" id="KV425955">
    <property type="protein sequence ID" value="KZV95524.1"/>
    <property type="molecule type" value="Genomic_DNA"/>
</dbReference>
<gene>
    <name evidence="2" type="ORF">EXIGLDRAFT_735087</name>
</gene>
<feature type="region of interest" description="Disordered" evidence="1">
    <location>
        <begin position="176"/>
        <end position="213"/>
    </location>
</feature>
<evidence type="ECO:0000256" key="1">
    <source>
        <dbReference type="SAM" id="MobiDB-lite"/>
    </source>
</evidence>
<accession>A0A165JYF6</accession>
<feature type="compositionally biased region" description="Basic and acidic residues" evidence="1">
    <location>
        <begin position="181"/>
        <end position="197"/>
    </location>
</feature>
<proteinExistence type="predicted"/>
<name>A0A165JYF6_EXIGL</name>
<sequence length="213" mass="23756">MEQLDNGDDIDRLQLVWDAIRQERCRVKYNKIVFPALSGNLSLSQELIARGRSYLETKMKAAEAADRHCGVCFVRHVIAGGGNISSRMSISIWRSDGDTYIIGVEAYTHTDSHVQWDQFDIDIPAGCPHLADFARAVGLPDDFENSWDGYILYIYTGMRGEGAHTEDENNVRMCNGADTDQGERDNCGAPVEQKEDYETADEGEANLEVAEEG</sequence>
<evidence type="ECO:0000313" key="2">
    <source>
        <dbReference type="EMBL" id="KZV95524.1"/>
    </source>
</evidence>
<evidence type="ECO:0000313" key="3">
    <source>
        <dbReference type="Proteomes" id="UP000077266"/>
    </source>
</evidence>
<protein>
    <submittedName>
        <fullName evidence="2">Uncharacterized protein</fullName>
    </submittedName>
</protein>
<reference evidence="2 3" key="1">
    <citation type="journal article" date="2016" name="Mol. Biol. Evol.">
        <title>Comparative Genomics of Early-Diverging Mushroom-Forming Fungi Provides Insights into the Origins of Lignocellulose Decay Capabilities.</title>
        <authorList>
            <person name="Nagy L.G."/>
            <person name="Riley R."/>
            <person name="Tritt A."/>
            <person name="Adam C."/>
            <person name="Daum C."/>
            <person name="Floudas D."/>
            <person name="Sun H."/>
            <person name="Yadav J.S."/>
            <person name="Pangilinan J."/>
            <person name="Larsson K.H."/>
            <person name="Matsuura K."/>
            <person name="Barry K."/>
            <person name="Labutti K."/>
            <person name="Kuo R."/>
            <person name="Ohm R.A."/>
            <person name="Bhattacharya S.S."/>
            <person name="Shirouzu T."/>
            <person name="Yoshinaga Y."/>
            <person name="Martin F.M."/>
            <person name="Grigoriev I.V."/>
            <person name="Hibbett D.S."/>
        </authorList>
    </citation>
    <scope>NUCLEOTIDE SEQUENCE [LARGE SCALE GENOMIC DNA]</scope>
    <source>
        <strain evidence="2 3">HHB12029</strain>
    </source>
</reference>